<organism evidence="3 4">
    <name type="scientific">Oceanobacillus bengalensis</name>
    <dbReference type="NCBI Taxonomy" id="1435466"/>
    <lineage>
        <taxon>Bacteria</taxon>
        <taxon>Bacillati</taxon>
        <taxon>Bacillota</taxon>
        <taxon>Bacilli</taxon>
        <taxon>Bacillales</taxon>
        <taxon>Bacillaceae</taxon>
        <taxon>Oceanobacillus</taxon>
    </lineage>
</organism>
<proteinExistence type="predicted"/>
<dbReference type="EMBL" id="RBZO01000034">
    <property type="protein sequence ID" value="RKQ13268.1"/>
    <property type="molecule type" value="Genomic_DNA"/>
</dbReference>
<dbReference type="GO" id="GO:0010181">
    <property type="term" value="F:FMN binding"/>
    <property type="evidence" value="ECO:0007669"/>
    <property type="project" value="InterPro"/>
</dbReference>
<dbReference type="InterPro" id="IPR013785">
    <property type="entry name" value="Aldolase_TIM"/>
</dbReference>
<dbReference type="OrthoDB" id="9772736at2"/>
<dbReference type="InterPro" id="IPR001155">
    <property type="entry name" value="OxRdtase_FMN_N"/>
</dbReference>
<feature type="region of interest" description="Disordered" evidence="1">
    <location>
        <begin position="86"/>
        <end position="110"/>
    </location>
</feature>
<feature type="compositionally biased region" description="Basic and acidic residues" evidence="1">
    <location>
        <begin position="94"/>
        <end position="110"/>
    </location>
</feature>
<dbReference type="SUPFAM" id="SSF51395">
    <property type="entry name" value="FMN-linked oxidoreductases"/>
    <property type="match status" value="1"/>
</dbReference>
<sequence length="110" mass="11732">MFAQTLFQSYTAFSEGQGTSATDSAFGTGATLAALAKKYSKLPVIANGSLHDSEKAKEIIEKGEADVITLGRGALANYDWANKVKSGEQPNEFEPEKTLSPDAKIKGFEV</sequence>
<dbReference type="Pfam" id="PF00724">
    <property type="entry name" value="Oxidored_FMN"/>
    <property type="match status" value="1"/>
</dbReference>
<evidence type="ECO:0000313" key="3">
    <source>
        <dbReference type="EMBL" id="RKQ13268.1"/>
    </source>
</evidence>
<dbReference type="AlphaFoldDB" id="A0A494YT15"/>
<dbReference type="Proteomes" id="UP000281813">
    <property type="component" value="Unassembled WGS sequence"/>
</dbReference>
<gene>
    <name evidence="3" type="ORF">D8M05_16915</name>
</gene>
<keyword evidence="4" id="KW-1185">Reference proteome</keyword>
<protein>
    <recommendedName>
        <fullName evidence="2">NADH:flavin oxidoreductase/NADH oxidase N-terminal domain-containing protein</fullName>
    </recommendedName>
</protein>
<reference evidence="3 4" key="1">
    <citation type="journal article" date="2015" name="Antonie Van Leeuwenhoek">
        <title>Oceanobacillus bengalensis sp. nov., a bacterium isolated from seawater of the Bay of Bengal.</title>
        <authorList>
            <person name="Yongchang O."/>
            <person name="Xiang W."/>
            <person name="Wang G."/>
        </authorList>
    </citation>
    <scope>NUCLEOTIDE SEQUENCE [LARGE SCALE GENOMIC DNA]</scope>
    <source>
        <strain evidence="3 4">MCCC 1K00260</strain>
    </source>
</reference>
<dbReference type="GO" id="GO:0016491">
    <property type="term" value="F:oxidoreductase activity"/>
    <property type="evidence" value="ECO:0007669"/>
    <property type="project" value="InterPro"/>
</dbReference>
<dbReference type="Gene3D" id="3.20.20.70">
    <property type="entry name" value="Aldolase class I"/>
    <property type="match status" value="1"/>
</dbReference>
<accession>A0A494YT15</accession>
<comment type="caution">
    <text evidence="3">The sequence shown here is derived from an EMBL/GenBank/DDBJ whole genome shotgun (WGS) entry which is preliminary data.</text>
</comment>
<evidence type="ECO:0000259" key="2">
    <source>
        <dbReference type="Pfam" id="PF00724"/>
    </source>
</evidence>
<evidence type="ECO:0000256" key="1">
    <source>
        <dbReference type="SAM" id="MobiDB-lite"/>
    </source>
</evidence>
<name>A0A494YT15_9BACI</name>
<feature type="domain" description="NADH:flavin oxidoreductase/NADH oxidase N-terminal" evidence="2">
    <location>
        <begin position="19"/>
        <end position="88"/>
    </location>
</feature>
<evidence type="ECO:0000313" key="4">
    <source>
        <dbReference type="Proteomes" id="UP000281813"/>
    </source>
</evidence>